<feature type="compositionally biased region" description="Low complexity" evidence="1">
    <location>
        <begin position="96"/>
        <end position="125"/>
    </location>
</feature>
<dbReference type="EMBL" id="JAWWNJ010000034">
    <property type="protein sequence ID" value="KAK7024698.1"/>
    <property type="molecule type" value="Genomic_DNA"/>
</dbReference>
<keyword evidence="3" id="KW-1185">Reference proteome</keyword>
<feature type="region of interest" description="Disordered" evidence="1">
    <location>
        <begin position="1"/>
        <end position="57"/>
    </location>
</feature>
<dbReference type="AlphaFoldDB" id="A0AAW0BEM0"/>
<evidence type="ECO:0000313" key="2">
    <source>
        <dbReference type="EMBL" id="KAK7024698.1"/>
    </source>
</evidence>
<organism evidence="2 3">
    <name type="scientific">Favolaschia claudopus</name>
    <dbReference type="NCBI Taxonomy" id="2862362"/>
    <lineage>
        <taxon>Eukaryota</taxon>
        <taxon>Fungi</taxon>
        <taxon>Dikarya</taxon>
        <taxon>Basidiomycota</taxon>
        <taxon>Agaricomycotina</taxon>
        <taxon>Agaricomycetes</taxon>
        <taxon>Agaricomycetidae</taxon>
        <taxon>Agaricales</taxon>
        <taxon>Marasmiineae</taxon>
        <taxon>Mycenaceae</taxon>
        <taxon>Favolaschia</taxon>
    </lineage>
</organism>
<reference evidence="2 3" key="1">
    <citation type="journal article" date="2024" name="J Genomics">
        <title>Draft genome sequencing and assembly of Favolaschia claudopus CIRM-BRFM 2984 isolated from oak limbs.</title>
        <authorList>
            <person name="Navarro D."/>
            <person name="Drula E."/>
            <person name="Chaduli D."/>
            <person name="Cazenave R."/>
            <person name="Ahrendt S."/>
            <person name="Wang J."/>
            <person name="Lipzen A."/>
            <person name="Daum C."/>
            <person name="Barry K."/>
            <person name="Grigoriev I.V."/>
            <person name="Favel A."/>
            <person name="Rosso M.N."/>
            <person name="Martin F."/>
        </authorList>
    </citation>
    <scope>NUCLEOTIDE SEQUENCE [LARGE SCALE GENOMIC DNA]</scope>
    <source>
        <strain evidence="2 3">CIRM-BRFM 2984</strain>
    </source>
</reference>
<gene>
    <name evidence="2" type="ORF">R3P38DRAFT_2950803</name>
</gene>
<comment type="caution">
    <text evidence="2">The sequence shown here is derived from an EMBL/GenBank/DDBJ whole genome shotgun (WGS) entry which is preliminary data.</text>
</comment>
<feature type="compositionally biased region" description="Pro residues" evidence="1">
    <location>
        <begin position="1"/>
        <end position="25"/>
    </location>
</feature>
<feature type="compositionally biased region" description="Polar residues" evidence="1">
    <location>
        <begin position="33"/>
        <end position="42"/>
    </location>
</feature>
<feature type="compositionally biased region" description="Basic and acidic residues" evidence="1">
    <location>
        <begin position="126"/>
        <end position="157"/>
    </location>
</feature>
<feature type="region of interest" description="Disordered" evidence="1">
    <location>
        <begin position="87"/>
        <end position="186"/>
    </location>
</feature>
<name>A0AAW0BEM0_9AGAR</name>
<protein>
    <submittedName>
        <fullName evidence="2">Uncharacterized protein</fullName>
    </submittedName>
</protein>
<evidence type="ECO:0000313" key="3">
    <source>
        <dbReference type="Proteomes" id="UP001362999"/>
    </source>
</evidence>
<dbReference type="Proteomes" id="UP001362999">
    <property type="component" value="Unassembled WGS sequence"/>
</dbReference>
<evidence type="ECO:0000256" key="1">
    <source>
        <dbReference type="SAM" id="MobiDB-lite"/>
    </source>
</evidence>
<proteinExistence type="predicted"/>
<sequence>MAYPTSPAPTTPLPLTPSPPPPVTPGTPWTITKSQRTSSDGSVYSYDEETVHGNENGGGVLGYGWTTPSLVGIHPFSAVFAQAERGAPSLEADSVPASSSARRSPLSPSTLSTLTPSGLTTPLAPKLDEKSAEALFRRGAEERRVSAAPAYREKDVARVVQTNRLEEEEPASGSRASQAAPPLYEP</sequence>
<accession>A0AAW0BEM0</accession>